<organism evidence="3">
    <name type="scientific">Rhizochromulina marina</name>
    <dbReference type="NCBI Taxonomy" id="1034831"/>
    <lineage>
        <taxon>Eukaryota</taxon>
        <taxon>Sar</taxon>
        <taxon>Stramenopiles</taxon>
        <taxon>Ochrophyta</taxon>
        <taxon>Dictyochophyceae</taxon>
        <taxon>Rhizochromulinales</taxon>
        <taxon>Rhizochromulina</taxon>
    </lineage>
</organism>
<protein>
    <recommendedName>
        <fullName evidence="4">Transmembrane protein</fullName>
    </recommendedName>
</protein>
<keyword evidence="2" id="KW-0472">Membrane</keyword>
<accession>A0A7S2S4X2</accession>
<gene>
    <name evidence="3" type="ORF">RMAR1173_LOCUS11008</name>
</gene>
<proteinExistence type="predicted"/>
<reference evidence="3" key="1">
    <citation type="submission" date="2021-01" db="EMBL/GenBank/DDBJ databases">
        <authorList>
            <person name="Corre E."/>
            <person name="Pelletier E."/>
            <person name="Niang G."/>
            <person name="Scheremetjew M."/>
            <person name="Finn R."/>
            <person name="Kale V."/>
            <person name="Holt S."/>
            <person name="Cochrane G."/>
            <person name="Meng A."/>
            <person name="Brown T."/>
            <person name="Cohen L."/>
        </authorList>
    </citation>
    <scope>NUCLEOTIDE SEQUENCE</scope>
    <source>
        <strain evidence="3">CCMP1243</strain>
    </source>
</reference>
<dbReference type="EMBL" id="HBHJ01016598">
    <property type="protein sequence ID" value="CAD9689165.1"/>
    <property type="molecule type" value="Transcribed_RNA"/>
</dbReference>
<name>A0A7S2S4X2_9STRA</name>
<dbReference type="AlphaFoldDB" id="A0A7S2S4X2"/>
<evidence type="ECO:0000256" key="1">
    <source>
        <dbReference type="SAM" id="MobiDB-lite"/>
    </source>
</evidence>
<feature type="compositionally biased region" description="Basic and acidic residues" evidence="1">
    <location>
        <begin position="147"/>
        <end position="164"/>
    </location>
</feature>
<evidence type="ECO:0000256" key="2">
    <source>
        <dbReference type="SAM" id="Phobius"/>
    </source>
</evidence>
<evidence type="ECO:0000313" key="3">
    <source>
        <dbReference type="EMBL" id="CAD9689165.1"/>
    </source>
</evidence>
<keyword evidence="2" id="KW-1133">Transmembrane helix</keyword>
<sequence length="197" mass="22085">MWSNPESDAGDFAVAYLRRSLSRAWASDQAGYTVMDPSRHRRQRPWSVMDVRVSWFVYVFACIVVLCALWQVWRSWGTLGAPQAVGHELPSPRLRPPLELQRAKAFEGATPPTHRILGRAVAQGTGVDAALQAKWRALKETRAVMHPNLELDPHRAEDDTREGGESGGPAFTQRQKELEQARAHLLAAGRPEEEKGR</sequence>
<keyword evidence="2" id="KW-0812">Transmembrane</keyword>
<evidence type="ECO:0008006" key="4">
    <source>
        <dbReference type="Google" id="ProtNLM"/>
    </source>
</evidence>
<feature type="transmembrane region" description="Helical" evidence="2">
    <location>
        <begin position="55"/>
        <end position="73"/>
    </location>
</feature>
<feature type="region of interest" description="Disordered" evidence="1">
    <location>
        <begin position="147"/>
        <end position="197"/>
    </location>
</feature>